<dbReference type="Pfam" id="PF00107">
    <property type="entry name" value="ADH_zinc_N"/>
    <property type="match status" value="1"/>
</dbReference>
<sequence length="357" mass="37585">MASQKALIIPAKGSPFTLVERPIPTPGPGEVLVKLAATALNPIDYVMRLNGFAVTEYPAEAGIDGAGTIEALGEGVEGTGRSKGDRVLFERLKFSLDYGTFQQYALTDAKRTYKIPAALSFEEASTIPLCLTTAGLALYGPHGPRGGAALTAPWTEGGLEKYKDQPALVFGGSSSVGQFALQFLKLSGFNPIIATASAHNEAYVRAAGATHFIDYHTTPYTALPEAVSKITSTPFSLVFDAISNEETQRTAWGLTGAGGTLAIVRTPVVGEPNVVLDGGRRIAFVWGGVNYMDAEPAGREWADKMYAGVEAFLMDGRLRPNKWEAVTGGLAGIPGALEKVGNLQSSGAKMVARIDSA</sequence>
<dbReference type="PANTHER" id="PTHR45348:SF2">
    <property type="entry name" value="ZINC-TYPE ALCOHOL DEHYDROGENASE-LIKE PROTEIN C2E1P3.01"/>
    <property type="match status" value="1"/>
</dbReference>
<organism evidence="2 3">
    <name type="scientific">Dentipellis fragilis</name>
    <dbReference type="NCBI Taxonomy" id="205917"/>
    <lineage>
        <taxon>Eukaryota</taxon>
        <taxon>Fungi</taxon>
        <taxon>Dikarya</taxon>
        <taxon>Basidiomycota</taxon>
        <taxon>Agaricomycotina</taxon>
        <taxon>Agaricomycetes</taxon>
        <taxon>Russulales</taxon>
        <taxon>Hericiaceae</taxon>
        <taxon>Dentipellis</taxon>
    </lineage>
</organism>
<dbReference type="InterPro" id="IPR020843">
    <property type="entry name" value="ER"/>
</dbReference>
<dbReference type="Gene3D" id="3.40.50.720">
    <property type="entry name" value="NAD(P)-binding Rossmann-like Domain"/>
    <property type="match status" value="1"/>
</dbReference>
<accession>A0A4Y9XVC3</accession>
<dbReference type="InterPro" id="IPR011032">
    <property type="entry name" value="GroES-like_sf"/>
</dbReference>
<gene>
    <name evidence="2" type="ORF">EVG20_g9801</name>
</gene>
<dbReference type="InterPro" id="IPR047122">
    <property type="entry name" value="Trans-enoyl_RdTase-like"/>
</dbReference>
<dbReference type="STRING" id="205917.A0A4Y9XVC3"/>
<dbReference type="SMART" id="SM00829">
    <property type="entry name" value="PKS_ER"/>
    <property type="match status" value="1"/>
</dbReference>
<keyword evidence="3" id="KW-1185">Reference proteome</keyword>
<dbReference type="CDD" id="cd08249">
    <property type="entry name" value="enoyl_reductase_like"/>
    <property type="match status" value="1"/>
</dbReference>
<evidence type="ECO:0000313" key="2">
    <source>
        <dbReference type="EMBL" id="TFY54214.1"/>
    </source>
</evidence>
<dbReference type="Pfam" id="PF08240">
    <property type="entry name" value="ADH_N"/>
    <property type="match status" value="1"/>
</dbReference>
<name>A0A4Y9XVC3_9AGAM</name>
<protein>
    <recommendedName>
        <fullName evidence="1">Enoyl reductase (ER) domain-containing protein</fullName>
    </recommendedName>
</protein>
<dbReference type="InterPro" id="IPR013154">
    <property type="entry name" value="ADH-like_N"/>
</dbReference>
<comment type="caution">
    <text evidence="2">The sequence shown here is derived from an EMBL/GenBank/DDBJ whole genome shotgun (WGS) entry which is preliminary data.</text>
</comment>
<dbReference type="InterPro" id="IPR036291">
    <property type="entry name" value="NAD(P)-bd_dom_sf"/>
</dbReference>
<dbReference type="SUPFAM" id="SSF50129">
    <property type="entry name" value="GroES-like"/>
    <property type="match status" value="1"/>
</dbReference>
<dbReference type="EMBL" id="SEOQ01001053">
    <property type="protein sequence ID" value="TFY54214.1"/>
    <property type="molecule type" value="Genomic_DNA"/>
</dbReference>
<dbReference type="AlphaFoldDB" id="A0A4Y9XVC3"/>
<dbReference type="PANTHER" id="PTHR45348">
    <property type="entry name" value="HYPOTHETICAL OXIDOREDUCTASE (EUROFUNG)"/>
    <property type="match status" value="1"/>
</dbReference>
<dbReference type="GO" id="GO:0016651">
    <property type="term" value="F:oxidoreductase activity, acting on NAD(P)H"/>
    <property type="evidence" value="ECO:0007669"/>
    <property type="project" value="InterPro"/>
</dbReference>
<reference evidence="2 3" key="1">
    <citation type="submission" date="2019-02" db="EMBL/GenBank/DDBJ databases">
        <title>Genome sequencing of the rare red list fungi Dentipellis fragilis.</title>
        <authorList>
            <person name="Buettner E."/>
            <person name="Kellner H."/>
        </authorList>
    </citation>
    <scope>NUCLEOTIDE SEQUENCE [LARGE SCALE GENOMIC DNA]</scope>
    <source>
        <strain evidence="2 3">DSM 105465</strain>
    </source>
</reference>
<evidence type="ECO:0000259" key="1">
    <source>
        <dbReference type="SMART" id="SM00829"/>
    </source>
</evidence>
<dbReference type="Gene3D" id="3.90.180.10">
    <property type="entry name" value="Medium-chain alcohol dehydrogenases, catalytic domain"/>
    <property type="match status" value="1"/>
</dbReference>
<dbReference type="InterPro" id="IPR013149">
    <property type="entry name" value="ADH-like_C"/>
</dbReference>
<feature type="domain" description="Enoyl reductase (ER)" evidence="1">
    <location>
        <begin position="13"/>
        <end position="352"/>
    </location>
</feature>
<dbReference type="OrthoDB" id="3233595at2759"/>
<evidence type="ECO:0000313" key="3">
    <source>
        <dbReference type="Proteomes" id="UP000298327"/>
    </source>
</evidence>
<proteinExistence type="predicted"/>
<dbReference type="SUPFAM" id="SSF51735">
    <property type="entry name" value="NAD(P)-binding Rossmann-fold domains"/>
    <property type="match status" value="1"/>
</dbReference>
<dbReference type="Proteomes" id="UP000298327">
    <property type="component" value="Unassembled WGS sequence"/>
</dbReference>